<dbReference type="InterPro" id="IPR036396">
    <property type="entry name" value="Cyt_P450_sf"/>
</dbReference>
<feature type="binding site" description="axial binding residue" evidence="3">
    <location>
        <position position="542"/>
    </location>
    <ligand>
        <name>heme</name>
        <dbReference type="ChEBI" id="CHEBI:30413"/>
    </ligand>
    <ligandPart>
        <name>Fe</name>
        <dbReference type="ChEBI" id="CHEBI:18248"/>
    </ligandPart>
</feature>
<evidence type="ECO:0000256" key="1">
    <source>
        <dbReference type="ARBA" id="ARBA00022723"/>
    </source>
</evidence>
<dbReference type="PANTHER" id="PTHR41807:SF1">
    <property type="entry name" value="GLUTATHIONE TRANSFERASE 3"/>
    <property type="match status" value="1"/>
</dbReference>
<organism evidence="6 7">
    <name type="scientific">Podospora didyma</name>
    <dbReference type="NCBI Taxonomy" id="330526"/>
    <lineage>
        <taxon>Eukaryota</taxon>
        <taxon>Fungi</taxon>
        <taxon>Dikarya</taxon>
        <taxon>Ascomycota</taxon>
        <taxon>Pezizomycotina</taxon>
        <taxon>Sordariomycetes</taxon>
        <taxon>Sordariomycetidae</taxon>
        <taxon>Sordariales</taxon>
        <taxon>Podosporaceae</taxon>
        <taxon>Podospora</taxon>
    </lineage>
</organism>
<dbReference type="SUPFAM" id="SSF48264">
    <property type="entry name" value="Cytochrome P450"/>
    <property type="match status" value="1"/>
</dbReference>
<dbReference type="Gene3D" id="1.10.630.10">
    <property type="entry name" value="Cytochrome P450"/>
    <property type="match status" value="1"/>
</dbReference>
<name>A0AAE0KJP1_9PEZI</name>
<feature type="transmembrane region" description="Helical" evidence="5">
    <location>
        <begin position="819"/>
        <end position="841"/>
    </location>
</feature>
<protein>
    <submittedName>
        <fullName evidence="6">Cytochrome P450</fullName>
    </submittedName>
</protein>
<feature type="transmembrane region" description="Helical" evidence="5">
    <location>
        <begin position="35"/>
        <end position="58"/>
    </location>
</feature>
<dbReference type="GO" id="GO:0005506">
    <property type="term" value="F:iron ion binding"/>
    <property type="evidence" value="ECO:0007669"/>
    <property type="project" value="InterPro"/>
</dbReference>
<proteinExistence type="predicted"/>
<dbReference type="AlphaFoldDB" id="A0AAE0KJP1"/>
<keyword evidence="5" id="KW-1133">Transmembrane helix</keyword>
<gene>
    <name evidence="6" type="ORF">B0H63DRAFT_397698</name>
</gene>
<dbReference type="PANTHER" id="PTHR41807">
    <property type="entry name" value="GLUTATHIONE TRANSFERASE 3"/>
    <property type="match status" value="1"/>
</dbReference>
<keyword evidence="5" id="KW-0812">Transmembrane</keyword>
<accession>A0AAE0KJP1</accession>
<dbReference type="PROSITE" id="PS00086">
    <property type="entry name" value="CYTOCHROME_P450"/>
    <property type="match status" value="1"/>
</dbReference>
<keyword evidence="7" id="KW-1185">Reference proteome</keyword>
<dbReference type="EMBL" id="JAULSW010000006">
    <property type="protein sequence ID" value="KAK3377886.1"/>
    <property type="molecule type" value="Genomic_DNA"/>
</dbReference>
<dbReference type="GO" id="GO:0016705">
    <property type="term" value="F:oxidoreductase activity, acting on paired donors, with incorporation or reduction of molecular oxygen"/>
    <property type="evidence" value="ECO:0007669"/>
    <property type="project" value="InterPro"/>
</dbReference>
<evidence type="ECO:0000313" key="7">
    <source>
        <dbReference type="Proteomes" id="UP001285441"/>
    </source>
</evidence>
<dbReference type="InterPro" id="IPR038872">
    <property type="entry name" value="Put_GTT3"/>
</dbReference>
<dbReference type="Pfam" id="PF00067">
    <property type="entry name" value="p450"/>
    <property type="match status" value="1"/>
</dbReference>
<dbReference type="GO" id="GO:0020037">
    <property type="term" value="F:heme binding"/>
    <property type="evidence" value="ECO:0007669"/>
    <property type="project" value="InterPro"/>
</dbReference>
<keyword evidence="5" id="KW-0472">Membrane</keyword>
<dbReference type="InterPro" id="IPR017972">
    <property type="entry name" value="Cyt_P450_CS"/>
</dbReference>
<reference evidence="6" key="2">
    <citation type="submission" date="2023-06" db="EMBL/GenBank/DDBJ databases">
        <authorList>
            <consortium name="Lawrence Berkeley National Laboratory"/>
            <person name="Haridas S."/>
            <person name="Hensen N."/>
            <person name="Bonometti L."/>
            <person name="Westerberg I."/>
            <person name="Brannstrom I.O."/>
            <person name="Guillou S."/>
            <person name="Cros-Aarteil S."/>
            <person name="Calhoun S."/>
            <person name="Kuo A."/>
            <person name="Mondo S."/>
            <person name="Pangilinan J."/>
            <person name="Riley R."/>
            <person name="LaButti K."/>
            <person name="Andreopoulos B."/>
            <person name="Lipzen A."/>
            <person name="Chen C."/>
            <person name="Yanf M."/>
            <person name="Daum C."/>
            <person name="Ng V."/>
            <person name="Clum A."/>
            <person name="Steindorff A."/>
            <person name="Ohm R."/>
            <person name="Martin F."/>
            <person name="Silar P."/>
            <person name="Natvig D."/>
            <person name="Lalanne C."/>
            <person name="Gautier V."/>
            <person name="Ament-velasquez S.L."/>
            <person name="Kruys A."/>
            <person name="Hutchinson M.I."/>
            <person name="Powell A.J."/>
            <person name="Barry K."/>
            <person name="Miller A.N."/>
            <person name="Grigoriev I.V."/>
            <person name="Debuchy R."/>
            <person name="Gladieux P."/>
            <person name="Thoren M.H."/>
            <person name="Johannesson H."/>
        </authorList>
    </citation>
    <scope>NUCLEOTIDE SEQUENCE</scope>
    <source>
        <strain evidence="6">CBS 232.78</strain>
    </source>
</reference>
<dbReference type="GO" id="GO:0004497">
    <property type="term" value="F:monooxygenase activity"/>
    <property type="evidence" value="ECO:0007669"/>
    <property type="project" value="InterPro"/>
</dbReference>
<feature type="compositionally biased region" description="Acidic residues" evidence="4">
    <location>
        <begin position="686"/>
        <end position="695"/>
    </location>
</feature>
<evidence type="ECO:0000256" key="3">
    <source>
        <dbReference type="PIRSR" id="PIRSR602401-1"/>
    </source>
</evidence>
<evidence type="ECO:0000256" key="2">
    <source>
        <dbReference type="ARBA" id="ARBA00023004"/>
    </source>
</evidence>
<dbReference type="InterPro" id="IPR001128">
    <property type="entry name" value="Cyt_P450"/>
</dbReference>
<comment type="cofactor">
    <cofactor evidence="3">
        <name>heme</name>
        <dbReference type="ChEBI" id="CHEBI:30413"/>
    </cofactor>
</comment>
<dbReference type="PRINTS" id="PR00385">
    <property type="entry name" value="P450"/>
</dbReference>
<feature type="region of interest" description="Disordered" evidence="4">
    <location>
        <begin position="682"/>
        <end position="704"/>
    </location>
</feature>
<reference evidence="6" key="1">
    <citation type="journal article" date="2023" name="Mol. Phylogenet. Evol.">
        <title>Genome-scale phylogeny and comparative genomics of the fungal order Sordariales.</title>
        <authorList>
            <person name="Hensen N."/>
            <person name="Bonometti L."/>
            <person name="Westerberg I."/>
            <person name="Brannstrom I.O."/>
            <person name="Guillou S."/>
            <person name="Cros-Aarteil S."/>
            <person name="Calhoun S."/>
            <person name="Haridas S."/>
            <person name="Kuo A."/>
            <person name="Mondo S."/>
            <person name="Pangilinan J."/>
            <person name="Riley R."/>
            <person name="LaButti K."/>
            <person name="Andreopoulos B."/>
            <person name="Lipzen A."/>
            <person name="Chen C."/>
            <person name="Yan M."/>
            <person name="Daum C."/>
            <person name="Ng V."/>
            <person name="Clum A."/>
            <person name="Steindorff A."/>
            <person name="Ohm R.A."/>
            <person name="Martin F."/>
            <person name="Silar P."/>
            <person name="Natvig D.O."/>
            <person name="Lalanne C."/>
            <person name="Gautier V."/>
            <person name="Ament-Velasquez S.L."/>
            <person name="Kruys A."/>
            <person name="Hutchinson M.I."/>
            <person name="Powell A.J."/>
            <person name="Barry K."/>
            <person name="Miller A.N."/>
            <person name="Grigoriev I.V."/>
            <person name="Debuchy R."/>
            <person name="Gladieux P."/>
            <person name="Hiltunen Thoren M."/>
            <person name="Johannesson H."/>
        </authorList>
    </citation>
    <scope>NUCLEOTIDE SEQUENCE</scope>
    <source>
        <strain evidence="6">CBS 232.78</strain>
    </source>
</reference>
<evidence type="ECO:0000256" key="5">
    <source>
        <dbReference type="SAM" id="Phobius"/>
    </source>
</evidence>
<keyword evidence="1 3" id="KW-0479">Metal-binding</keyword>
<keyword evidence="2 3" id="KW-0408">Iron</keyword>
<dbReference type="PRINTS" id="PR00463">
    <property type="entry name" value="EP450I"/>
</dbReference>
<sequence length="933" mass="103578">MFSPLLCTIGAVMGWAAYTYISALRRNIQKARQSGLPYIVVPIHPFNFFWQLTFWLWVPLVKLLPRSWWENEMFIMLPDWAYKTGQEHFDQLGESFIVVSAEEITLFSESAEVIDQITRRREAFPKDTAKYGVLAMFGQNVLTTEGALWRLHRKVTSASFNEKNAAHTFAQAITQTQGLLASYFRSDADKRAGSTRTITSLEHDAMTWALNIIGYVGFGLHLLWPGQKLPENLDPKLAKYGSLDPPPGYTLNFATSMAMVLNKIVALMIIPSPILSRLPFKFAKQAWMAKENYLKYMDDFLCEKIAEVHKGKATNVGMDIMGQLVRSTYDQNESRKENAKLDDSDIIGNAFIMILAGHETTANILHFLLIELANNPATQRRLQKDIDTLFGDSDPATWDYEENVNAMFASHIGACVNETLRLLPPVTGIPKIVSANSDQTITIDGRPHILPSGLTISLLTVSAHRNPRWWPTKPSERTSAPTDLDDYLPERWYRASKTSNDAAAADDVHEDYGGFQGSDTSVSLYRPTRGSFVPFSDGPRSCLGRRIAMVELIAAVATVFQSYSVELAVDEWASDAEVDRMGSEEKRKVYAKAQEKTLDTLKNATSLLTLKLHGGKYVPVRALKKTDLELQLDEFLSENATQFENEPKLAPYFNTRARIAGSPVKREAPELKVSKRRATIKAAEDLPVDTEEEETQPSSTSSVLVRTPGRALSLAQRIPLPATPAELSQAVDRTSTAVRERVTSIYQDSGITEATQTARESLSTVTSVLFAIAAFELYSLRPELLPNRYAFTIPAVSFLGTSDHPVHLPDVFVLLTASFWAPALTWTLTSFVLPSLFGYFFNLSAAAKAENHSSRGRPRATTQPEYVVDPLTFSIVKAVATYVVYAQGVTFGGWIDPVSVSRINSALYSGWKGVLTGAATTGVAAVYDAVLRK</sequence>
<evidence type="ECO:0000256" key="4">
    <source>
        <dbReference type="SAM" id="MobiDB-lite"/>
    </source>
</evidence>
<comment type="caution">
    <text evidence="6">The sequence shown here is derived from an EMBL/GenBank/DDBJ whole genome shotgun (WGS) entry which is preliminary data.</text>
</comment>
<dbReference type="InterPro" id="IPR002401">
    <property type="entry name" value="Cyt_P450_E_grp-I"/>
</dbReference>
<dbReference type="Proteomes" id="UP001285441">
    <property type="component" value="Unassembled WGS sequence"/>
</dbReference>
<dbReference type="GO" id="GO:0016020">
    <property type="term" value="C:membrane"/>
    <property type="evidence" value="ECO:0007669"/>
    <property type="project" value="TreeGrafter"/>
</dbReference>
<evidence type="ECO:0000313" key="6">
    <source>
        <dbReference type="EMBL" id="KAK3377886.1"/>
    </source>
</evidence>
<keyword evidence="3" id="KW-0349">Heme</keyword>